<gene>
    <name evidence="2" type="ORF">N7509_003831</name>
</gene>
<dbReference type="GeneID" id="81367448"/>
<dbReference type="InterPro" id="IPR009799">
    <property type="entry name" value="EthD_dom"/>
</dbReference>
<dbReference type="PANTHER" id="PTHR40260:SF2">
    <property type="entry name" value="BLR8190 PROTEIN"/>
    <property type="match status" value="1"/>
</dbReference>
<organism evidence="2 3">
    <name type="scientific">Penicillium cosmopolitanum</name>
    <dbReference type="NCBI Taxonomy" id="1131564"/>
    <lineage>
        <taxon>Eukaryota</taxon>
        <taxon>Fungi</taxon>
        <taxon>Dikarya</taxon>
        <taxon>Ascomycota</taxon>
        <taxon>Pezizomycotina</taxon>
        <taxon>Eurotiomycetes</taxon>
        <taxon>Eurotiomycetidae</taxon>
        <taxon>Eurotiales</taxon>
        <taxon>Aspergillaceae</taxon>
        <taxon>Penicillium</taxon>
    </lineage>
</organism>
<dbReference type="Proteomes" id="UP001147747">
    <property type="component" value="Unassembled WGS sequence"/>
</dbReference>
<dbReference type="GO" id="GO:0016491">
    <property type="term" value="F:oxidoreductase activity"/>
    <property type="evidence" value="ECO:0007669"/>
    <property type="project" value="InterPro"/>
</dbReference>
<keyword evidence="3" id="KW-1185">Reference proteome</keyword>
<evidence type="ECO:0000256" key="1">
    <source>
        <dbReference type="ARBA" id="ARBA00005986"/>
    </source>
</evidence>
<dbReference type="Gene3D" id="3.30.70.100">
    <property type="match status" value="1"/>
</dbReference>
<proteinExistence type="inferred from homology"/>
<reference evidence="2" key="2">
    <citation type="journal article" date="2023" name="IMA Fungus">
        <title>Comparative genomic study of the Penicillium genus elucidates a diverse pangenome and 15 lateral gene transfer events.</title>
        <authorList>
            <person name="Petersen C."/>
            <person name="Sorensen T."/>
            <person name="Nielsen M.R."/>
            <person name="Sondergaard T.E."/>
            <person name="Sorensen J.L."/>
            <person name="Fitzpatrick D.A."/>
            <person name="Frisvad J.C."/>
            <person name="Nielsen K.L."/>
        </authorList>
    </citation>
    <scope>NUCLEOTIDE SEQUENCE</scope>
    <source>
        <strain evidence="2">IBT 29677</strain>
    </source>
</reference>
<dbReference type="RefSeq" id="XP_056491202.1">
    <property type="nucleotide sequence ID" value="XM_056628468.1"/>
</dbReference>
<comment type="caution">
    <text evidence="2">The sequence shown here is derived from an EMBL/GenBank/DDBJ whole genome shotgun (WGS) entry which is preliminary data.</text>
</comment>
<evidence type="ECO:0008006" key="4">
    <source>
        <dbReference type="Google" id="ProtNLM"/>
    </source>
</evidence>
<sequence length="114" mass="13020">MRKTVQCVVAYPATLPWGASTKFDLEYYLKTHMALIDKYWGPYGLKSWEVNEGLEGDGIRPRYIIQATLQFESMEGLLAALAAPETNKTRADIFNYTNVEPEIWVLKEVGRSMI</sequence>
<accession>A0A9X0BBQ9</accession>
<reference evidence="2" key="1">
    <citation type="submission" date="2022-12" db="EMBL/GenBank/DDBJ databases">
        <authorList>
            <person name="Petersen C."/>
        </authorList>
    </citation>
    <scope>NUCLEOTIDE SEQUENCE</scope>
    <source>
        <strain evidence="2">IBT 29677</strain>
    </source>
</reference>
<dbReference type="InterPro" id="IPR011008">
    <property type="entry name" value="Dimeric_a/b-barrel"/>
</dbReference>
<evidence type="ECO:0000313" key="2">
    <source>
        <dbReference type="EMBL" id="KAJ5403960.1"/>
    </source>
</evidence>
<dbReference type="PANTHER" id="PTHR40260">
    <property type="entry name" value="BLR8190 PROTEIN"/>
    <property type="match status" value="1"/>
</dbReference>
<dbReference type="AlphaFoldDB" id="A0A9X0BBQ9"/>
<name>A0A9X0BBQ9_9EURO</name>
<dbReference type="NCBIfam" id="TIGR02118">
    <property type="entry name" value="EthD family reductase"/>
    <property type="match status" value="1"/>
</dbReference>
<dbReference type="OrthoDB" id="4892971at2759"/>
<evidence type="ECO:0000313" key="3">
    <source>
        <dbReference type="Proteomes" id="UP001147747"/>
    </source>
</evidence>
<dbReference type="EMBL" id="JAPZBU010000005">
    <property type="protein sequence ID" value="KAJ5403960.1"/>
    <property type="molecule type" value="Genomic_DNA"/>
</dbReference>
<dbReference type="SUPFAM" id="SSF54909">
    <property type="entry name" value="Dimeric alpha+beta barrel"/>
    <property type="match status" value="1"/>
</dbReference>
<protein>
    <recommendedName>
        <fullName evidence="4">EthD domain-containing protein</fullName>
    </recommendedName>
</protein>
<comment type="similarity">
    <text evidence="1">Belongs to the tpcK family.</text>
</comment>